<dbReference type="EMBL" id="BKCJ011415807">
    <property type="protein sequence ID" value="GFD31609.1"/>
    <property type="molecule type" value="Genomic_DNA"/>
</dbReference>
<comment type="caution">
    <text evidence="1">The sequence shown here is derived from an EMBL/GenBank/DDBJ whole genome shotgun (WGS) entry which is preliminary data.</text>
</comment>
<accession>A0A699VCI2</accession>
<feature type="non-terminal residue" evidence="1">
    <location>
        <position position="100"/>
    </location>
</feature>
<name>A0A699VCI2_TANCI</name>
<reference evidence="1" key="1">
    <citation type="journal article" date="2019" name="Sci. Rep.">
        <title>Draft genome of Tanacetum cinerariifolium, the natural source of mosquito coil.</title>
        <authorList>
            <person name="Yamashiro T."/>
            <person name="Shiraishi A."/>
            <person name="Satake H."/>
            <person name="Nakayama K."/>
        </authorList>
    </citation>
    <scope>NUCLEOTIDE SEQUENCE</scope>
</reference>
<gene>
    <name evidence="1" type="ORF">Tci_903578</name>
</gene>
<protein>
    <submittedName>
        <fullName evidence="1">Ankyrin repeat-containing domain, PGG domain protein</fullName>
    </submittedName>
</protein>
<organism evidence="1">
    <name type="scientific">Tanacetum cinerariifolium</name>
    <name type="common">Dalmatian daisy</name>
    <name type="synonym">Chrysanthemum cinerariifolium</name>
    <dbReference type="NCBI Taxonomy" id="118510"/>
    <lineage>
        <taxon>Eukaryota</taxon>
        <taxon>Viridiplantae</taxon>
        <taxon>Streptophyta</taxon>
        <taxon>Embryophyta</taxon>
        <taxon>Tracheophyta</taxon>
        <taxon>Spermatophyta</taxon>
        <taxon>Magnoliopsida</taxon>
        <taxon>eudicotyledons</taxon>
        <taxon>Gunneridae</taxon>
        <taxon>Pentapetalae</taxon>
        <taxon>asterids</taxon>
        <taxon>campanulids</taxon>
        <taxon>Asterales</taxon>
        <taxon>Asteraceae</taxon>
        <taxon>Asteroideae</taxon>
        <taxon>Anthemideae</taxon>
        <taxon>Anthemidinae</taxon>
        <taxon>Tanacetum</taxon>
    </lineage>
</organism>
<dbReference type="AlphaFoldDB" id="A0A699VCI2"/>
<evidence type="ECO:0000313" key="1">
    <source>
        <dbReference type="EMBL" id="GFD31609.1"/>
    </source>
</evidence>
<sequence length="100" mass="11581">MLVETNLELLLAEDKEGHNIPLALSVSNMHMIKTWKCLFEHMKEKGYEDIKVVKMLVETNPELLLANNRVGHIPPALPVSNMHIKTWKCLFELMNEKGYH</sequence>
<proteinExistence type="predicted"/>